<name>A0ABQ9JJS1_9CUCU</name>
<evidence type="ECO:0000313" key="1">
    <source>
        <dbReference type="EMBL" id="KAJ8978330.1"/>
    </source>
</evidence>
<comment type="caution">
    <text evidence="1">The sequence shown here is derived from an EMBL/GenBank/DDBJ whole genome shotgun (WGS) entry which is preliminary data.</text>
</comment>
<protein>
    <submittedName>
        <fullName evidence="1">Uncharacterized protein</fullName>
    </submittedName>
</protein>
<gene>
    <name evidence="1" type="ORF">NQ317_011180</name>
</gene>
<keyword evidence="2" id="KW-1185">Reference proteome</keyword>
<organism evidence="1 2">
    <name type="scientific">Molorchus minor</name>
    <dbReference type="NCBI Taxonomy" id="1323400"/>
    <lineage>
        <taxon>Eukaryota</taxon>
        <taxon>Metazoa</taxon>
        <taxon>Ecdysozoa</taxon>
        <taxon>Arthropoda</taxon>
        <taxon>Hexapoda</taxon>
        <taxon>Insecta</taxon>
        <taxon>Pterygota</taxon>
        <taxon>Neoptera</taxon>
        <taxon>Endopterygota</taxon>
        <taxon>Coleoptera</taxon>
        <taxon>Polyphaga</taxon>
        <taxon>Cucujiformia</taxon>
        <taxon>Chrysomeloidea</taxon>
        <taxon>Cerambycidae</taxon>
        <taxon>Lamiinae</taxon>
        <taxon>Monochamini</taxon>
        <taxon>Molorchus</taxon>
    </lineage>
</organism>
<evidence type="ECO:0000313" key="2">
    <source>
        <dbReference type="Proteomes" id="UP001162164"/>
    </source>
</evidence>
<dbReference type="Proteomes" id="UP001162164">
    <property type="component" value="Unassembled WGS sequence"/>
</dbReference>
<proteinExistence type="predicted"/>
<accession>A0ABQ9JJS1</accession>
<sequence length="71" mass="8353">MQMGTQEATYNKQIYFKFEIDRCLPKKKTNSAVITSFIDATLTYIVKTIENVGIIRQPQRYILYCHVLFSK</sequence>
<dbReference type="EMBL" id="JAPWTJ010000450">
    <property type="protein sequence ID" value="KAJ8978330.1"/>
    <property type="molecule type" value="Genomic_DNA"/>
</dbReference>
<reference evidence="1" key="1">
    <citation type="journal article" date="2023" name="Insect Mol. Biol.">
        <title>Genome sequencing provides insights into the evolution of gene families encoding plant cell wall-degrading enzymes in longhorned beetles.</title>
        <authorList>
            <person name="Shin N.R."/>
            <person name="Okamura Y."/>
            <person name="Kirsch R."/>
            <person name="Pauchet Y."/>
        </authorList>
    </citation>
    <scope>NUCLEOTIDE SEQUENCE</scope>
    <source>
        <strain evidence="1">MMC_N1</strain>
    </source>
</reference>